<accession>A6GHP9</accession>
<gene>
    <name evidence="3" type="ORF">PPSIR1_17175</name>
</gene>
<feature type="chain" id="PRO_5002697484" description="Lipoprotein" evidence="2">
    <location>
        <begin position="31"/>
        <end position="329"/>
    </location>
</feature>
<dbReference type="AlphaFoldDB" id="A6GHP9"/>
<proteinExistence type="predicted"/>
<reference evidence="3 4" key="1">
    <citation type="submission" date="2007-06" db="EMBL/GenBank/DDBJ databases">
        <authorList>
            <person name="Shimkets L."/>
            <person name="Ferriera S."/>
            <person name="Johnson J."/>
            <person name="Kravitz S."/>
            <person name="Beeson K."/>
            <person name="Sutton G."/>
            <person name="Rogers Y.-H."/>
            <person name="Friedman R."/>
            <person name="Frazier M."/>
            <person name="Venter J.C."/>
        </authorList>
    </citation>
    <scope>NUCLEOTIDE SEQUENCE [LARGE SCALE GENOMIC DNA]</scope>
    <source>
        <strain evidence="3 4">SIR-1</strain>
    </source>
</reference>
<comment type="caution">
    <text evidence="3">The sequence shown here is derived from an EMBL/GenBank/DDBJ whole genome shotgun (WGS) entry which is preliminary data.</text>
</comment>
<evidence type="ECO:0000256" key="1">
    <source>
        <dbReference type="SAM" id="MobiDB-lite"/>
    </source>
</evidence>
<dbReference type="Proteomes" id="UP000005801">
    <property type="component" value="Unassembled WGS sequence"/>
</dbReference>
<sequence>MNTHDFTMSRSRFRGVALVASLSLGLLASACVEEPLDEADELFRAEGDGAIEDPEPAPLPPEDEGSEQNAGVEGPMTIDSAGVGQLLAVGGVGPKLQAQAQVDYTSPAIVEQPGAKIEALTEEPILDAGLVDGDLVGVTPSYRFRVSTSGDQLLIRHRSRRFSDVPASAVVPESAILQQATADLALLGVNLGAGQTLSVDRLMRAASTNPQQPEAVAYKVFVSLELNGRPVSGPKLVLSYYLDGELHKLSAHWPEIHSGPPAPPPAAAIQSQVFAALSTHPLGAESNPLTADAYLVVVGGQLRHVVAIEGLLDNGLGDGRYGELAVLLP</sequence>
<dbReference type="EMBL" id="ABCS01000123">
    <property type="protein sequence ID" value="EDM74591.1"/>
    <property type="molecule type" value="Genomic_DNA"/>
</dbReference>
<name>A6GHP9_9BACT</name>
<feature type="compositionally biased region" description="Acidic residues" evidence="1">
    <location>
        <begin position="49"/>
        <end position="66"/>
    </location>
</feature>
<organism evidence="3 4">
    <name type="scientific">Plesiocystis pacifica SIR-1</name>
    <dbReference type="NCBI Taxonomy" id="391625"/>
    <lineage>
        <taxon>Bacteria</taxon>
        <taxon>Pseudomonadati</taxon>
        <taxon>Myxococcota</taxon>
        <taxon>Polyangia</taxon>
        <taxon>Nannocystales</taxon>
        <taxon>Nannocystaceae</taxon>
        <taxon>Plesiocystis</taxon>
    </lineage>
</organism>
<feature type="signal peptide" evidence="2">
    <location>
        <begin position="1"/>
        <end position="30"/>
    </location>
</feature>
<evidence type="ECO:0000256" key="2">
    <source>
        <dbReference type="SAM" id="SignalP"/>
    </source>
</evidence>
<feature type="region of interest" description="Disordered" evidence="1">
    <location>
        <begin position="49"/>
        <end position="71"/>
    </location>
</feature>
<protein>
    <recommendedName>
        <fullName evidence="5">Lipoprotein</fullName>
    </recommendedName>
</protein>
<evidence type="ECO:0000313" key="3">
    <source>
        <dbReference type="EMBL" id="EDM74591.1"/>
    </source>
</evidence>
<dbReference type="STRING" id="391625.PPSIR1_17175"/>
<evidence type="ECO:0008006" key="5">
    <source>
        <dbReference type="Google" id="ProtNLM"/>
    </source>
</evidence>
<evidence type="ECO:0000313" key="4">
    <source>
        <dbReference type="Proteomes" id="UP000005801"/>
    </source>
</evidence>
<keyword evidence="2" id="KW-0732">Signal</keyword>
<keyword evidence="4" id="KW-1185">Reference proteome</keyword>